<accession>A0A068RJG9</accession>
<dbReference type="GO" id="GO:0004553">
    <property type="term" value="F:hydrolase activity, hydrolyzing O-glycosyl compounds"/>
    <property type="evidence" value="ECO:0007669"/>
    <property type="project" value="InterPro"/>
</dbReference>
<keyword evidence="3" id="KW-0812">Transmembrane</keyword>
<dbReference type="InterPro" id="IPR052981">
    <property type="entry name" value="Ingression_C2_domain"/>
</dbReference>
<dbReference type="PROSITE" id="PS50004">
    <property type="entry name" value="C2"/>
    <property type="match status" value="1"/>
</dbReference>
<proteinExistence type="predicted"/>
<keyword evidence="6" id="KW-1185">Reference proteome</keyword>
<dbReference type="VEuPathDB" id="FungiDB:LCOR_01594.1"/>
<feature type="domain" description="C2" evidence="4">
    <location>
        <begin position="1"/>
        <end position="107"/>
    </location>
</feature>
<protein>
    <recommendedName>
        <fullName evidence="4">C2 domain-containing protein</fullName>
    </recommendedName>
</protein>
<dbReference type="PANTHER" id="PTHR47052">
    <property type="entry name" value="CONSERVED SERINE PROLINE-RICH PROTEIN (AFU_ORTHOLOGUE AFUA_2G01790)"/>
    <property type="match status" value="1"/>
</dbReference>
<sequence>MLQTEGTLKVVVNSATNMQDVDTGKQDPYVRYALNLEEKDWQKTFTAKDAGINATWNQTLESPLRGEQEMFVEVMDEEHGVDQVIGFCAIKLAPIVQAPGGHVNAIYTIYNIKGKDAGRLHLTITASGFNSPPAQQQQSMQPVQGPSYISEEHAKRIKSMRHKALAGDVGTAVLGGALAIGAGFLGHKLYKDHEQKEEQKEQERQQMEEEKERLERERQQMEEQQRRREHEEAEERRRKQEEEQRRAHGGNHHQGGEQHHHHQGGEHHHHQHESRHHGGGGASEWDPVGTYAPGDRVQYHGHTYVCLQGHTSNPTWMPGAAHSLWQPM</sequence>
<evidence type="ECO:0000256" key="2">
    <source>
        <dbReference type="SAM" id="MobiDB-lite"/>
    </source>
</evidence>
<organism evidence="5 6">
    <name type="scientific">Lichtheimia corymbifera JMRC:FSU:9682</name>
    <dbReference type="NCBI Taxonomy" id="1263082"/>
    <lineage>
        <taxon>Eukaryota</taxon>
        <taxon>Fungi</taxon>
        <taxon>Fungi incertae sedis</taxon>
        <taxon>Mucoromycota</taxon>
        <taxon>Mucoromycotina</taxon>
        <taxon>Mucoromycetes</taxon>
        <taxon>Mucorales</taxon>
        <taxon>Lichtheimiaceae</taxon>
        <taxon>Lichtheimia</taxon>
    </lineage>
</organism>
<dbReference type="GO" id="GO:0005975">
    <property type="term" value="P:carbohydrate metabolic process"/>
    <property type="evidence" value="ECO:0007669"/>
    <property type="project" value="InterPro"/>
</dbReference>
<dbReference type="InterPro" id="IPR000008">
    <property type="entry name" value="C2_dom"/>
</dbReference>
<feature type="compositionally biased region" description="Basic residues" evidence="2">
    <location>
        <begin position="267"/>
        <end position="278"/>
    </location>
</feature>
<reference evidence="5" key="1">
    <citation type="submission" date="2013-08" db="EMBL/GenBank/DDBJ databases">
        <title>Gene expansion shapes genome architecture in the human pathogen Lichtheimia corymbifera: an evolutionary genomics analysis in the ancient terrestrial Mucorales (Mucoromycotina).</title>
        <authorList>
            <person name="Schwartze V.U."/>
            <person name="Winter S."/>
            <person name="Shelest E."/>
            <person name="Marcet-Houben M."/>
            <person name="Horn F."/>
            <person name="Wehner S."/>
            <person name="Hoffmann K."/>
            <person name="Riege K."/>
            <person name="Sammeth M."/>
            <person name="Nowrousian M."/>
            <person name="Valiante V."/>
            <person name="Linde J."/>
            <person name="Jacobsen I.D."/>
            <person name="Marz M."/>
            <person name="Brakhage A.A."/>
            <person name="Gabaldon T."/>
            <person name="Bocker S."/>
            <person name="Voigt K."/>
        </authorList>
    </citation>
    <scope>NUCLEOTIDE SEQUENCE [LARGE SCALE GENOMIC DNA]</scope>
    <source>
        <strain evidence="5">FSU 9682</strain>
    </source>
</reference>
<dbReference type="SUPFAM" id="SSF51055">
    <property type="entry name" value="Carbohydrate binding domain"/>
    <property type="match status" value="1"/>
</dbReference>
<evidence type="ECO:0000259" key="4">
    <source>
        <dbReference type="PROSITE" id="PS50004"/>
    </source>
</evidence>
<dbReference type="GO" id="GO:0030246">
    <property type="term" value="F:carbohydrate binding"/>
    <property type="evidence" value="ECO:0007669"/>
    <property type="project" value="InterPro"/>
</dbReference>
<keyword evidence="3" id="KW-1133">Transmembrane helix</keyword>
<dbReference type="STRING" id="1263082.A0A068RJG9"/>
<feature type="region of interest" description="Disordered" evidence="2">
    <location>
        <begin position="193"/>
        <end position="290"/>
    </location>
</feature>
<dbReference type="SUPFAM" id="SSF49562">
    <property type="entry name" value="C2 domain (Calcium/lipid-binding domain, CaLB)"/>
    <property type="match status" value="1"/>
</dbReference>
<dbReference type="CDD" id="cd12214">
    <property type="entry name" value="ChiA1_BD"/>
    <property type="match status" value="1"/>
</dbReference>
<keyword evidence="1" id="KW-0378">Hydrolase</keyword>
<dbReference type="PANTHER" id="PTHR47052:SF3">
    <property type="entry name" value="INGRESSION PROTEIN 1"/>
    <property type="match status" value="1"/>
</dbReference>
<dbReference type="SMART" id="SM00239">
    <property type="entry name" value="C2"/>
    <property type="match status" value="1"/>
</dbReference>
<gene>
    <name evidence="5" type="ORF">LCOR_01594.1</name>
</gene>
<evidence type="ECO:0000256" key="1">
    <source>
        <dbReference type="ARBA" id="ARBA00022801"/>
    </source>
</evidence>
<feature type="compositionally biased region" description="Basic and acidic residues" evidence="2">
    <location>
        <begin position="254"/>
        <end position="266"/>
    </location>
</feature>
<dbReference type="EMBL" id="CBTN010000004">
    <property type="protein sequence ID" value="CDH49865.1"/>
    <property type="molecule type" value="Genomic_DNA"/>
</dbReference>
<evidence type="ECO:0000313" key="6">
    <source>
        <dbReference type="Proteomes" id="UP000027586"/>
    </source>
</evidence>
<dbReference type="Pfam" id="PF00168">
    <property type="entry name" value="C2"/>
    <property type="match status" value="1"/>
</dbReference>
<dbReference type="SMART" id="SM00495">
    <property type="entry name" value="ChtBD3"/>
    <property type="match status" value="1"/>
</dbReference>
<feature type="compositionally biased region" description="Basic and acidic residues" evidence="2">
    <location>
        <begin position="193"/>
        <end position="246"/>
    </location>
</feature>
<evidence type="ECO:0000313" key="5">
    <source>
        <dbReference type="EMBL" id="CDH49865.1"/>
    </source>
</evidence>
<name>A0A068RJG9_9FUNG</name>
<comment type="caution">
    <text evidence="5">The sequence shown here is derived from an EMBL/GenBank/DDBJ whole genome shotgun (WGS) entry which is preliminary data.</text>
</comment>
<feature type="transmembrane region" description="Helical" evidence="3">
    <location>
        <begin position="165"/>
        <end position="186"/>
    </location>
</feature>
<dbReference type="CDD" id="cd00030">
    <property type="entry name" value="C2"/>
    <property type="match status" value="1"/>
</dbReference>
<dbReference type="Gene3D" id="2.60.40.150">
    <property type="entry name" value="C2 domain"/>
    <property type="match status" value="1"/>
</dbReference>
<evidence type="ECO:0000256" key="3">
    <source>
        <dbReference type="SAM" id="Phobius"/>
    </source>
</evidence>
<dbReference type="Proteomes" id="UP000027586">
    <property type="component" value="Unassembled WGS sequence"/>
</dbReference>
<keyword evidence="3" id="KW-0472">Membrane</keyword>
<dbReference type="GO" id="GO:0005576">
    <property type="term" value="C:extracellular region"/>
    <property type="evidence" value="ECO:0007669"/>
    <property type="project" value="InterPro"/>
</dbReference>
<dbReference type="Gene3D" id="2.10.10.20">
    <property type="entry name" value="Carbohydrate-binding module superfamily 5/12"/>
    <property type="match status" value="1"/>
</dbReference>
<dbReference type="InterPro" id="IPR003610">
    <property type="entry name" value="CBM5/12"/>
</dbReference>
<dbReference type="OrthoDB" id="270970at2759"/>
<dbReference type="AlphaFoldDB" id="A0A068RJG9"/>
<dbReference type="InterPro" id="IPR035892">
    <property type="entry name" value="C2_domain_sf"/>
</dbReference>
<dbReference type="InterPro" id="IPR036573">
    <property type="entry name" value="CBM_sf_5/12"/>
</dbReference>
<dbReference type="Pfam" id="PF02839">
    <property type="entry name" value="CBM_5_12"/>
    <property type="match status" value="1"/>
</dbReference>